<dbReference type="NCBIfam" id="TIGR00413">
    <property type="entry name" value="rlpA"/>
    <property type="match status" value="1"/>
</dbReference>
<keyword evidence="1 3" id="KW-0456">Lyase</keyword>
<evidence type="ECO:0000256" key="4">
    <source>
        <dbReference type="RuleBase" id="RU003495"/>
    </source>
</evidence>
<keyword evidence="7" id="KW-1185">Reference proteome</keyword>
<comment type="similarity">
    <text evidence="3 4">Belongs to the RlpA family.</text>
</comment>
<dbReference type="HAMAP" id="MF_02071">
    <property type="entry name" value="RlpA"/>
    <property type="match status" value="1"/>
</dbReference>
<evidence type="ECO:0000259" key="5">
    <source>
        <dbReference type="Pfam" id="PF03330"/>
    </source>
</evidence>
<evidence type="ECO:0000313" key="7">
    <source>
        <dbReference type="Proteomes" id="UP000589520"/>
    </source>
</evidence>
<dbReference type="InterPro" id="IPR012997">
    <property type="entry name" value="RplA"/>
</dbReference>
<dbReference type="AlphaFoldDB" id="A0A7Y9TJJ1"/>
<dbReference type="PANTHER" id="PTHR34183">
    <property type="entry name" value="ENDOLYTIC PEPTIDOGLYCAN TRANSGLYCOSYLASE RLPA"/>
    <property type="match status" value="1"/>
</dbReference>
<feature type="domain" description="RlpA-like protein double-psi beta-barrel" evidence="5">
    <location>
        <begin position="74"/>
        <end position="161"/>
    </location>
</feature>
<proteinExistence type="inferred from homology"/>
<comment type="function">
    <text evidence="3">Lytic transglycosylase with a strong preference for naked glycan strands that lack stem peptides.</text>
</comment>
<evidence type="ECO:0000313" key="6">
    <source>
        <dbReference type="EMBL" id="NYF78327.1"/>
    </source>
</evidence>
<protein>
    <recommendedName>
        <fullName evidence="3">Probable endolytic peptidoglycan transglycosylase RlpA</fullName>
        <ecNumber evidence="3">4.2.2.-</ecNumber>
    </recommendedName>
</protein>
<dbReference type="EMBL" id="JACCCW010000001">
    <property type="protein sequence ID" value="NYF78327.1"/>
    <property type="molecule type" value="Genomic_DNA"/>
</dbReference>
<dbReference type="InterPro" id="IPR009009">
    <property type="entry name" value="RlpA-like_DPBB"/>
</dbReference>
<name>A0A7Y9TJJ1_9BACT</name>
<dbReference type="InterPro" id="IPR036908">
    <property type="entry name" value="RlpA-like_sf"/>
</dbReference>
<dbReference type="RefSeq" id="WP_218892048.1">
    <property type="nucleotide sequence ID" value="NZ_JACCCW010000001.1"/>
</dbReference>
<dbReference type="SUPFAM" id="SSF50685">
    <property type="entry name" value="Barwin-like endoglucanases"/>
    <property type="match status" value="1"/>
</dbReference>
<dbReference type="Pfam" id="PF03330">
    <property type="entry name" value="DPBB_1"/>
    <property type="match status" value="1"/>
</dbReference>
<dbReference type="EC" id="4.2.2.-" evidence="3"/>
<dbReference type="GO" id="GO:0000270">
    <property type="term" value="P:peptidoglycan metabolic process"/>
    <property type="evidence" value="ECO:0007669"/>
    <property type="project" value="UniProtKB-UniRule"/>
</dbReference>
<dbReference type="GO" id="GO:0071555">
    <property type="term" value="P:cell wall organization"/>
    <property type="evidence" value="ECO:0007669"/>
    <property type="project" value="UniProtKB-KW"/>
</dbReference>
<keyword evidence="6" id="KW-0449">Lipoprotein</keyword>
<accession>A0A7Y9TJJ1</accession>
<dbReference type="Gene3D" id="2.40.40.10">
    <property type="entry name" value="RlpA-like domain"/>
    <property type="match status" value="1"/>
</dbReference>
<keyword evidence="2 3" id="KW-0961">Cell wall biogenesis/degradation</keyword>
<gene>
    <name evidence="3" type="primary">rlpA</name>
    <name evidence="6" type="ORF">HDF17_000614</name>
</gene>
<evidence type="ECO:0000256" key="3">
    <source>
        <dbReference type="HAMAP-Rule" id="MF_02071"/>
    </source>
</evidence>
<dbReference type="GO" id="GO:0008932">
    <property type="term" value="F:lytic endotransglycosylase activity"/>
    <property type="evidence" value="ECO:0007669"/>
    <property type="project" value="UniProtKB-UniRule"/>
</dbReference>
<evidence type="ECO:0000256" key="1">
    <source>
        <dbReference type="ARBA" id="ARBA00023239"/>
    </source>
</evidence>
<dbReference type="InterPro" id="IPR034718">
    <property type="entry name" value="RlpA"/>
</dbReference>
<dbReference type="CDD" id="cd22268">
    <property type="entry name" value="DPBB_RlpA-like"/>
    <property type="match status" value="1"/>
</dbReference>
<dbReference type="PANTHER" id="PTHR34183:SF1">
    <property type="entry name" value="ENDOLYTIC PEPTIDOGLYCAN TRANSGLYCOSYLASE RLPA"/>
    <property type="match status" value="1"/>
</dbReference>
<comment type="caution">
    <text evidence="6">The sequence shown here is derived from an EMBL/GenBank/DDBJ whole genome shotgun (WGS) entry which is preliminary data.</text>
</comment>
<evidence type="ECO:0000256" key="2">
    <source>
        <dbReference type="ARBA" id="ARBA00023316"/>
    </source>
</evidence>
<organism evidence="6 7">
    <name type="scientific">Granulicella arctica</name>
    <dbReference type="NCBI Taxonomy" id="940613"/>
    <lineage>
        <taxon>Bacteria</taxon>
        <taxon>Pseudomonadati</taxon>
        <taxon>Acidobacteriota</taxon>
        <taxon>Terriglobia</taxon>
        <taxon>Terriglobales</taxon>
        <taxon>Acidobacteriaceae</taxon>
        <taxon>Granulicella</taxon>
    </lineage>
</organism>
<sequence>MIFTNEVRLASCSVVALLMMSIPGLGHQPFEGNAQPSFDTPTATPASFQPAVVNAPVVDAPAKKKLSLFRRANVGLASWYGAVLNGHKTASGETFDMNQMTACHRTLPFGTIVRVVDLNSGKSVVVRINDRGVLFKERIIDLSRGAADMLGIRRAGVANVRLEVLPKKQGSEAIANEIAAAKAPEAPAAQSVALDEDK</sequence>
<reference evidence="6 7" key="1">
    <citation type="submission" date="2020-07" db="EMBL/GenBank/DDBJ databases">
        <title>Genomic Encyclopedia of Type Strains, Phase IV (KMG-V): Genome sequencing to study the core and pangenomes of soil and plant-associated prokaryotes.</title>
        <authorList>
            <person name="Whitman W."/>
        </authorList>
    </citation>
    <scope>NUCLEOTIDE SEQUENCE [LARGE SCALE GENOMIC DNA]</scope>
    <source>
        <strain evidence="6 7">X4EP2</strain>
    </source>
</reference>
<dbReference type="Proteomes" id="UP000589520">
    <property type="component" value="Unassembled WGS sequence"/>
</dbReference>